<evidence type="ECO:0000259" key="3">
    <source>
        <dbReference type="SMART" id="SM00458"/>
    </source>
</evidence>
<evidence type="ECO:0000256" key="1">
    <source>
        <dbReference type="SAM" id="MobiDB-lite"/>
    </source>
</evidence>
<comment type="caution">
    <text evidence="4">The sequence shown here is derived from an EMBL/GenBank/DDBJ whole genome shotgun (WGS) entry which is preliminary data.</text>
</comment>
<feature type="domain" description="Ricin B lectin" evidence="3">
    <location>
        <begin position="27"/>
        <end position="177"/>
    </location>
</feature>
<dbReference type="EMBL" id="JARJCW010000018">
    <property type="protein sequence ID" value="KAJ7214837.1"/>
    <property type="molecule type" value="Genomic_DNA"/>
</dbReference>
<name>A0AAD6VL11_9AGAR</name>
<gene>
    <name evidence="4" type="ORF">GGX14DRAFT_359725</name>
</gene>
<protein>
    <submittedName>
        <fullName evidence="4">Ricin B lectin domain-containing protein</fullName>
    </submittedName>
</protein>
<feature type="chain" id="PRO_5042100850" evidence="2">
    <location>
        <begin position="18"/>
        <end position="184"/>
    </location>
</feature>
<keyword evidence="2" id="KW-0732">Signal</keyword>
<reference evidence="4" key="1">
    <citation type="submission" date="2023-03" db="EMBL/GenBank/DDBJ databases">
        <title>Massive genome expansion in bonnet fungi (Mycena s.s.) driven by repeated elements and novel gene families across ecological guilds.</title>
        <authorList>
            <consortium name="Lawrence Berkeley National Laboratory"/>
            <person name="Harder C.B."/>
            <person name="Miyauchi S."/>
            <person name="Viragh M."/>
            <person name="Kuo A."/>
            <person name="Thoen E."/>
            <person name="Andreopoulos B."/>
            <person name="Lu D."/>
            <person name="Skrede I."/>
            <person name="Drula E."/>
            <person name="Henrissat B."/>
            <person name="Morin E."/>
            <person name="Kohler A."/>
            <person name="Barry K."/>
            <person name="LaButti K."/>
            <person name="Morin E."/>
            <person name="Salamov A."/>
            <person name="Lipzen A."/>
            <person name="Mereny Z."/>
            <person name="Hegedus B."/>
            <person name="Baldrian P."/>
            <person name="Stursova M."/>
            <person name="Weitz H."/>
            <person name="Taylor A."/>
            <person name="Grigoriev I.V."/>
            <person name="Nagy L.G."/>
            <person name="Martin F."/>
            <person name="Kauserud H."/>
        </authorList>
    </citation>
    <scope>NUCLEOTIDE SEQUENCE</scope>
    <source>
        <strain evidence="4">9144</strain>
    </source>
</reference>
<feature type="signal peptide" evidence="2">
    <location>
        <begin position="1"/>
        <end position="17"/>
    </location>
</feature>
<dbReference type="CDD" id="cd00161">
    <property type="entry name" value="beta-trefoil_Ricin-like"/>
    <property type="match status" value="1"/>
</dbReference>
<dbReference type="SMART" id="SM00458">
    <property type="entry name" value="RICIN"/>
    <property type="match status" value="1"/>
</dbReference>
<dbReference type="InterPro" id="IPR000772">
    <property type="entry name" value="Ricin_B_lectin"/>
</dbReference>
<dbReference type="InterPro" id="IPR035992">
    <property type="entry name" value="Ricin_B-like_lectins"/>
</dbReference>
<feature type="region of interest" description="Disordered" evidence="1">
    <location>
        <begin position="112"/>
        <end position="133"/>
    </location>
</feature>
<accession>A0AAD6VL11</accession>
<proteinExistence type="predicted"/>
<evidence type="ECO:0000313" key="5">
    <source>
        <dbReference type="Proteomes" id="UP001219525"/>
    </source>
</evidence>
<dbReference type="AlphaFoldDB" id="A0AAD6VL11"/>
<evidence type="ECO:0000256" key="2">
    <source>
        <dbReference type="SAM" id="SignalP"/>
    </source>
</evidence>
<keyword evidence="5" id="KW-1185">Reference proteome</keyword>
<dbReference type="Gene3D" id="2.80.10.50">
    <property type="match status" value="2"/>
</dbReference>
<dbReference type="SUPFAM" id="SSF50370">
    <property type="entry name" value="Ricin B-like lectins"/>
    <property type="match status" value="1"/>
</dbReference>
<dbReference type="PROSITE" id="PS50231">
    <property type="entry name" value="RICIN_B_LECTIN"/>
    <property type="match status" value="1"/>
</dbReference>
<organism evidence="4 5">
    <name type="scientific">Mycena pura</name>
    <dbReference type="NCBI Taxonomy" id="153505"/>
    <lineage>
        <taxon>Eukaryota</taxon>
        <taxon>Fungi</taxon>
        <taxon>Dikarya</taxon>
        <taxon>Basidiomycota</taxon>
        <taxon>Agaricomycotina</taxon>
        <taxon>Agaricomycetes</taxon>
        <taxon>Agaricomycetidae</taxon>
        <taxon>Agaricales</taxon>
        <taxon>Marasmiineae</taxon>
        <taxon>Mycenaceae</taxon>
        <taxon>Mycena</taxon>
    </lineage>
</organism>
<sequence length="184" mass="19492">MQLTALFALALVSVTTAAPTQLTGRTTQNVYTIHPNGDTTKCVGVLGGAFVVGAAADIFDCNGSATQKWYFTSGPRMTNPADDSEWALDVAPVEEANRELANGVKVVLNKSADGGEDGSPYQSWNGPPSAPKIELSISQPANGDMCLDLTDGIKTNRNPLQIWQCIAGNTNQIWTYTVVGQTTI</sequence>
<evidence type="ECO:0000313" key="4">
    <source>
        <dbReference type="EMBL" id="KAJ7214837.1"/>
    </source>
</evidence>
<dbReference type="Pfam" id="PF00652">
    <property type="entry name" value="Ricin_B_lectin"/>
    <property type="match status" value="1"/>
</dbReference>
<dbReference type="Proteomes" id="UP001219525">
    <property type="component" value="Unassembled WGS sequence"/>
</dbReference>